<dbReference type="InterPro" id="IPR013783">
    <property type="entry name" value="Ig-like_fold"/>
</dbReference>
<protein>
    <submittedName>
        <fullName evidence="5">Glycoside hydrolase family 3 C-terminal domain-containing protein</fullName>
    </submittedName>
</protein>
<dbReference type="Pfam" id="PF01915">
    <property type="entry name" value="Glyco_hydro_3_C"/>
    <property type="match status" value="1"/>
</dbReference>
<keyword evidence="2" id="KW-0732">Signal</keyword>
<dbReference type="EMBL" id="DVNB01000106">
    <property type="protein sequence ID" value="HIU58208.1"/>
    <property type="molecule type" value="Genomic_DNA"/>
</dbReference>
<dbReference type="PANTHER" id="PTHR42721:SF3">
    <property type="entry name" value="BETA-D-XYLOSIDASE 5-RELATED"/>
    <property type="match status" value="1"/>
</dbReference>
<dbReference type="Gene3D" id="3.20.20.300">
    <property type="entry name" value="Glycoside hydrolase, family 3, N-terminal domain"/>
    <property type="match status" value="1"/>
</dbReference>
<dbReference type="GO" id="GO:0031222">
    <property type="term" value="P:arabinan catabolic process"/>
    <property type="evidence" value="ECO:0007669"/>
    <property type="project" value="TreeGrafter"/>
</dbReference>
<dbReference type="SUPFAM" id="SSF52279">
    <property type="entry name" value="Beta-D-glucan exohydrolase, C-terminal domain"/>
    <property type="match status" value="1"/>
</dbReference>
<dbReference type="PRINTS" id="PR00133">
    <property type="entry name" value="GLHYDRLASE3"/>
</dbReference>
<proteinExistence type="inferred from homology"/>
<evidence type="ECO:0000313" key="5">
    <source>
        <dbReference type="EMBL" id="HIU58208.1"/>
    </source>
</evidence>
<evidence type="ECO:0000259" key="4">
    <source>
        <dbReference type="SMART" id="SM01217"/>
    </source>
</evidence>
<evidence type="ECO:0000256" key="3">
    <source>
        <dbReference type="ARBA" id="ARBA00022801"/>
    </source>
</evidence>
<dbReference type="InterPro" id="IPR017853">
    <property type="entry name" value="GH"/>
</dbReference>
<dbReference type="InterPro" id="IPR026891">
    <property type="entry name" value="Fn3-like"/>
</dbReference>
<dbReference type="SMART" id="SM01217">
    <property type="entry name" value="Fn3_like"/>
    <property type="match status" value="1"/>
</dbReference>
<evidence type="ECO:0000256" key="1">
    <source>
        <dbReference type="ARBA" id="ARBA00005336"/>
    </source>
</evidence>
<dbReference type="GO" id="GO:0045493">
    <property type="term" value="P:xylan catabolic process"/>
    <property type="evidence" value="ECO:0007669"/>
    <property type="project" value="InterPro"/>
</dbReference>
<evidence type="ECO:0000256" key="2">
    <source>
        <dbReference type="ARBA" id="ARBA00022729"/>
    </source>
</evidence>
<dbReference type="Gene3D" id="2.60.40.10">
    <property type="entry name" value="Immunoglobulins"/>
    <property type="match status" value="1"/>
</dbReference>
<dbReference type="Gene3D" id="3.40.50.1700">
    <property type="entry name" value="Glycoside hydrolase family 3 C-terminal domain"/>
    <property type="match status" value="1"/>
</dbReference>
<evidence type="ECO:0000313" key="6">
    <source>
        <dbReference type="Proteomes" id="UP000824109"/>
    </source>
</evidence>
<dbReference type="GO" id="GO:0009044">
    <property type="term" value="F:xylan 1,4-beta-xylosidase activity"/>
    <property type="evidence" value="ECO:0007669"/>
    <property type="project" value="InterPro"/>
</dbReference>
<comment type="similarity">
    <text evidence="1">Belongs to the glycosyl hydrolase 3 family.</text>
</comment>
<dbReference type="GO" id="GO:0046556">
    <property type="term" value="F:alpha-L-arabinofuranosidase activity"/>
    <property type="evidence" value="ECO:0007669"/>
    <property type="project" value="TreeGrafter"/>
</dbReference>
<dbReference type="PANTHER" id="PTHR42721">
    <property type="entry name" value="SUGAR HYDROLASE-RELATED"/>
    <property type="match status" value="1"/>
</dbReference>
<dbReference type="InterPro" id="IPR036962">
    <property type="entry name" value="Glyco_hydro_3_N_sf"/>
</dbReference>
<accession>A0A9D1SFY3</accession>
<name>A0A9D1SFY3_9FIRM</name>
<dbReference type="Pfam" id="PF00933">
    <property type="entry name" value="Glyco_hydro_3"/>
    <property type="match status" value="1"/>
</dbReference>
<dbReference type="InterPro" id="IPR001764">
    <property type="entry name" value="Glyco_hydro_3_N"/>
</dbReference>
<dbReference type="SUPFAM" id="SSF51445">
    <property type="entry name" value="(Trans)glycosidases"/>
    <property type="match status" value="1"/>
</dbReference>
<reference evidence="5" key="2">
    <citation type="journal article" date="2021" name="PeerJ">
        <title>Extensive microbial diversity within the chicken gut microbiome revealed by metagenomics and culture.</title>
        <authorList>
            <person name="Gilroy R."/>
            <person name="Ravi A."/>
            <person name="Getino M."/>
            <person name="Pursley I."/>
            <person name="Horton D.L."/>
            <person name="Alikhan N.F."/>
            <person name="Baker D."/>
            <person name="Gharbi K."/>
            <person name="Hall N."/>
            <person name="Watson M."/>
            <person name="Adriaenssens E.M."/>
            <person name="Foster-Nyarko E."/>
            <person name="Jarju S."/>
            <person name="Secka A."/>
            <person name="Antonio M."/>
            <person name="Oren A."/>
            <person name="Chaudhuri R.R."/>
            <person name="La Ragione R."/>
            <person name="Hildebrand F."/>
            <person name="Pallen M.J."/>
        </authorList>
    </citation>
    <scope>NUCLEOTIDE SEQUENCE</scope>
    <source>
        <strain evidence="5">USAMLcec3-3695</strain>
    </source>
</reference>
<feature type="domain" description="Fibronectin type III-like" evidence="4">
    <location>
        <begin position="615"/>
        <end position="684"/>
    </location>
</feature>
<dbReference type="Pfam" id="PF14310">
    <property type="entry name" value="Fn3-like"/>
    <property type="match status" value="1"/>
</dbReference>
<reference evidence="5" key="1">
    <citation type="submission" date="2020-10" db="EMBL/GenBank/DDBJ databases">
        <authorList>
            <person name="Gilroy R."/>
        </authorList>
    </citation>
    <scope>NUCLEOTIDE SEQUENCE</scope>
    <source>
        <strain evidence="5">USAMLcec3-3695</strain>
    </source>
</reference>
<dbReference type="InterPro" id="IPR044993">
    <property type="entry name" value="BXL"/>
</dbReference>
<sequence length="703" mass="78369">MEKYLDESLSLEERADDLVSRLTVQEKVEQMIHGAKGVKRLGISEYNWWNESLHGVARAGTATVFPQCIGLGATFNVPLVNKIADITSTEGRAKYNVQSAHGDFDIYKGLTYWTPNINIFRDPRWGRGHETYGEDPYLATRMGLAFVDGLQGHEKHMKIAACAKHFAVHSGPEELRHEFDARVSKKDMEETYLPAFKALVQEGKVESVMGAYNRTNGEPCCGSKTLLQDILRDEWGFEGHVVSDCWAIRDFHENHHVTKTPEESAAMALKNGCDLNCGCTYEYLMKAYNKGLVTEEDINTAFKRLAMTWLKLGRFDRKTEFDDIPYSVVACREHRETAVEAARQSMVLLKNDGILPLRGNIKTIGVIGPNADSRAALLGNYTGTPIRYVTVLEGIMNEAEKRGIRVMYSEGCHLYKDRTSVLAKKYDRDSEALTVAEQSDVVVMCLGLDASIEGEQGDAGNEFGSGDKHDLSYPAIQRHLMEIVLGTGTPVILVSMTGSAMDMREADEKCAAVVQAWYPGGEGGIAVADMLFGKFSPSGKLPVTFYESTEDLPDFTDYDMSERTYRYFSGTPLYPFGYGLSYTSFAYEGGGELPMAEEMTMECKVKNIGNVDGYEKVQFYAEPAAPECRVPKYELKGFKAVYLKAGEETTVTFTVTREDLQLVDEEGNRFDTKGGFRFYISGGQPDKRTAELTGKEPLIFTVK</sequence>
<dbReference type="InterPro" id="IPR036881">
    <property type="entry name" value="Glyco_hydro_3_C_sf"/>
</dbReference>
<dbReference type="InterPro" id="IPR002772">
    <property type="entry name" value="Glyco_hydro_3_C"/>
</dbReference>
<keyword evidence="3 5" id="KW-0378">Hydrolase</keyword>
<gene>
    <name evidence="5" type="ORF">IAA61_10440</name>
</gene>
<organism evidence="5 6">
    <name type="scientific">Candidatus Ornithomonoglobus merdipullorum</name>
    <dbReference type="NCBI Taxonomy" id="2840895"/>
    <lineage>
        <taxon>Bacteria</taxon>
        <taxon>Bacillati</taxon>
        <taxon>Bacillota</taxon>
        <taxon>Clostridia</taxon>
        <taxon>Candidatus Ornithomonoglobus</taxon>
    </lineage>
</organism>
<dbReference type="Proteomes" id="UP000824109">
    <property type="component" value="Unassembled WGS sequence"/>
</dbReference>
<dbReference type="AlphaFoldDB" id="A0A9D1SFY3"/>
<comment type="caution">
    <text evidence="5">The sequence shown here is derived from an EMBL/GenBank/DDBJ whole genome shotgun (WGS) entry which is preliminary data.</text>
</comment>